<proteinExistence type="predicted"/>
<comment type="caution">
    <text evidence="2">The sequence shown here is derived from an EMBL/GenBank/DDBJ whole genome shotgun (WGS) entry which is preliminary data.</text>
</comment>
<feature type="compositionally biased region" description="Basic and acidic residues" evidence="1">
    <location>
        <begin position="29"/>
        <end position="59"/>
    </location>
</feature>
<organism evidence="2 3">
    <name type="scientific">Zizania palustris</name>
    <name type="common">Northern wild rice</name>
    <dbReference type="NCBI Taxonomy" id="103762"/>
    <lineage>
        <taxon>Eukaryota</taxon>
        <taxon>Viridiplantae</taxon>
        <taxon>Streptophyta</taxon>
        <taxon>Embryophyta</taxon>
        <taxon>Tracheophyta</taxon>
        <taxon>Spermatophyta</taxon>
        <taxon>Magnoliopsida</taxon>
        <taxon>Liliopsida</taxon>
        <taxon>Poales</taxon>
        <taxon>Poaceae</taxon>
        <taxon>BOP clade</taxon>
        <taxon>Oryzoideae</taxon>
        <taxon>Oryzeae</taxon>
        <taxon>Zizaniinae</taxon>
        <taxon>Zizania</taxon>
    </lineage>
</organism>
<reference evidence="2" key="2">
    <citation type="submission" date="2021-02" db="EMBL/GenBank/DDBJ databases">
        <authorList>
            <person name="Kimball J.A."/>
            <person name="Haas M.W."/>
            <person name="Macchietto M."/>
            <person name="Kono T."/>
            <person name="Duquette J."/>
            <person name="Shao M."/>
        </authorList>
    </citation>
    <scope>NUCLEOTIDE SEQUENCE</scope>
    <source>
        <tissue evidence="2">Fresh leaf tissue</tissue>
    </source>
</reference>
<sequence length="153" mass="16629">MRRDLRRTYALTVGGRVRNGRRRNRKRIQWREGRRGAARVGKDPRGDEAVSGREARCRWDASGGREGFSGGVAGTRAGGGVGLGGAAGRERIAARTRAEADSRPPPEIEAAALGRSGAEARQVELEASLPDDHGKMVVDVFFPQHHVKIPKRL</sequence>
<evidence type="ECO:0000256" key="1">
    <source>
        <dbReference type="SAM" id="MobiDB-lite"/>
    </source>
</evidence>
<protein>
    <submittedName>
        <fullName evidence="2">Uncharacterized protein</fullName>
    </submittedName>
</protein>
<evidence type="ECO:0000313" key="2">
    <source>
        <dbReference type="EMBL" id="KAG8089770.1"/>
    </source>
</evidence>
<keyword evidence="3" id="KW-1185">Reference proteome</keyword>
<feature type="compositionally biased region" description="Gly residues" evidence="1">
    <location>
        <begin position="64"/>
        <end position="85"/>
    </location>
</feature>
<name>A0A8J6BQJ5_ZIZPA</name>
<evidence type="ECO:0000313" key="3">
    <source>
        <dbReference type="Proteomes" id="UP000729402"/>
    </source>
</evidence>
<dbReference type="AlphaFoldDB" id="A0A8J6BQJ5"/>
<gene>
    <name evidence="2" type="ORF">GUJ93_ZPchr0011g27453</name>
</gene>
<accession>A0A8J6BQJ5</accession>
<feature type="compositionally biased region" description="Basic residues" evidence="1">
    <location>
        <begin position="18"/>
        <end position="28"/>
    </location>
</feature>
<reference evidence="2" key="1">
    <citation type="journal article" date="2021" name="bioRxiv">
        <title>Whole Genome Assembly and Annotation of Northern Wild Rice, Zizania palustris L., Supports a Whole Genome Duplication in the Zizania Genus.</title>
        <authorList>
            <person name="Haas M."/>
            <person name="Kono T."/>
            <person name="Macchietto M."/>
            <person name="Millas R."/>
            <person name="McGilp L."/>
            <person name="Shao M."/>
            <person name="Duquette J."/>
            <person name="Hirsch C.N."/>
            <person name="Kimball J."/>
        </authorList>
    </citation>
    <scope>NUCLEOTIDE SEQUENCE</scope>
    <source>
        <tissue evidence="2">Fresh leaf tissue</tissue>
    </source>
</reference>
<dbReference type="EMBL" id="JAAALK010000081">
    <property type="protein sequence ID" value="KAG8089770.1"/>
    <property type="molecule type" value="Genomic_DNA"/>
</dbReference>
<feature type="region of interest" description="Disordered" evidence="1">
    <location>
        <begin position="17"/>
        <end position="85"/>
    </location>
</feature>
<dbReference type="Proteomes" id="UP000729402">
    <property type="component" value="Unassembled WGS sequence"/>
</dbReference>